<dbReference type="InterPro" id="IPR003661">
    <property type="entry name" value="HisK_dim/P_dom"/>
</dbReference>
<keyword evidence="5 7" id="KW-0418">Kinase</keyword>
<dbReference type="SUPFAM" id="SSF47384">
    <property type="entry name" value="Homodimeric domain of signal transducing histidine kinase"/>
    <property type="match status" value="1"/>
</dbReference>
<name>A0ABY2VWL8_9GAMM</name>
<dbReference type="PANTHER" id="PTHR43304:SF1">
    <property type="entry name" value="PAC DOMAIN-CONTAINING PROTEIN"/>
    <property type="match status" value="1"/>
</dbReference>
<reference evidence="7 8" key="1">
    <citation type="submission" date="2018-01" db="EMBL/GenBank/DDBJ databases">
        <authorList>
            <person name="Paulsen S."/>
            <person name="Gram L.K."/>
        </authorList>
    </citation>
    <scope>NUCLEOTIDE SEQUENCE [LARGE SCALE GENOMIC DNA]</scope>
    <source>
        <strain evidence="7 8">S3895</strain>
    </source>
</reference>
<evidence type="ECO:0000256" key="2">
    <source>
        <dbReference type="ARBA" id="ARBA00012438"/>
    </source>
</evidence>
<dbReference type="Gene3D" id="1.10.287.130">
    <property type="match status" value="1"/>
</dbReference>
<dbReference type="InterPro" id="IPR005467">
    <property type="entry name" value="His_kinase_dom"/>
</dbReference>
<evidence type="ECO:0000256" key="3">
    <source>
        <dbReference type="ARBA" id="ARBA00022553"/>
    </source>
</evidence>
<gene>
    <name evidence="7" type="ORF">CWC20_12340</name>
</gene>
<keyword evidence="8" id="KW-1185">Reference proteome</keyword>
<dbReference type="PANTHER" id="PTHR43304">
    <property type="entry name" value="PHYTOCHROME-LIKE PROTEIN CPH1"/>
    <property type="match status" value="1"/>
</dbReference>
<dbReference type="InterPro" id="IPR036097">
    <property type="entry name" value="HisK_dim/P_sf"/>
</dbReference>
<dbReference type="InterPro" id="IPR036890">
    <property type="entry name" value="HATPase_C_sf"/>
</dbReference>
<dbReference type="EMBL" id="PNBW01000054">
    <property type="protein sequence ID" value="TMO73793.1"/>
    <property type="molecule type" value="Genomic_DNA"/>
</dbReference>
<feature type="domain" description="Histidine kinase" evidence="6">
    <location>
        <begin position="154"/>
        <end position="362"/>
    </location>
</feature>
<evidence type="ECO:0000259" key="6">
    <source>
        <dbReference type="PROSITE" id="PS50109"/>
    </source>
</evidence>
<dbReference type="GO" id="GO:0016301">
    <property type="term" value="F:kinase activity"/>
    <property type="evidence" value="ECO:0007669"/>
    <property type="project" value="UniProtKB-KW"/>
</dbReference>
<comment type="catalytic activity">
    <reaction evidence="1">
        <text>ATP + protein L-histidine = ADP + protein N-phospho-L-histidine.</text>
        <dbReference type="EC" id="2.7.13.3"/>
    </reaction>
</comment>
<dbReference type="Gene3D" id="3.30.450.20">
    <property type="entry name" value="PAS domain"/>
    <property type="match status" value="1"/>
</dbReference>
<dbReference type="InterPro" id="IPR035965">
    <property type="entry name" value="PAS-like_dom_sf"/>
</dbReference>
<dbReference type="Gene3D" id="3.30.565.10">
    <property type="entry name" value="Histidine kinase-like ATPase, C-terminal domain"/>
    <property type="match status" value="1"/>
</dbReference>
<keyword evidence="4" id="KW-0808">Transferase</keyword>
<proteinExistence type="predicted"/>
<evidence type="ECO:0000256" key="5">
    <source>
        <dbReference type="ARBA" id="ARBA00022777"/>
    </source>
</evidence>
<dbReference type="Pfam" id="PF00512">
    <property type="entry name" value="HisKA"/>
    <property type="match status" value="1"/>
</dbReference>
<evidence type="ECO:0000313" key="8">
    <source>
        <dbReference type="Proteomes" id="UP000307164"/>
    </source>
</evidence>
<sequence length="375" mass="42916">MNKKKQSGIAEFNISAYDQAEFNDLLFENMPDYAFVKDENFKIVKANSAFLSMYPVDIRNKVIGFNTLEDYKPDEAELFLAMDKIAFEQGYSETVETITFPDLRIRTLLTRKKRFETIDGRTYILGIATDVTEREELIEQLRKSNDDLDQFAYMASHDLKAPLTAISKLVSWIDEDYRDELPAGAIENFELIKCRINRMTLLLNDMLTYSRVNQTPHEEEEFSFKELVLEQFDIICINKEFNLSCCELIVSLQKDAIAIVLRNLLANAIKHHHLEHGNIDVTIEEQKGFYSIKVTDDGPGIDPQYSSKIFEMFQTLKPRDQQEGSGIGLAICKKIANHYAGDITLVDQPNGTSFLVTWPSVPTHSLHSKGLNNET</sequence>
<comment type="caution">
    <text evidence="7">The sequence shown here is derived from an EMBL/GenBank/DDBJ whole genome shotgun (WGS) entry which is preliminary data.</text>
</comment>
<dbReference type="CDD" id="cd00075">
    <property type="entry name" value="HATPase"/>
    <property type="match status" value="1"/>
</dbReference>
<keyword evidence="3" id="KW-0597">Phosphoprotein</keyword>
<dbReference type="PRINTS" id="PR00344">
    <property type="entry name" value="BCTRLSENSOR"/>
</dbReference>
<dbReference type="NCBIfam" id="TIGR00229">
    <property type="entry name" value="sensory_box"/>
    <property type="match status" value="1"/>
</dbReference>
<protein>
    <recommendedName>
        <fullName evidence="2">histidine kinase</fullName>
        <ecNumber evidence="2">2.7.13.3</ecNumber>
    </recommendedName>
</protein>
<dbReference type="SMART" id="SM00388">
    <property type="entry name" value="HisKA"/>
    <property type="match status" value="1"/>
</dbReference>
<evidence type="ECO:0000313" key="7">
    <source>
        <dbReference type="EMBL" id="TMO73793.1"/>
    </source>
</evidence>
<dbReference type="SMART" id="SM00387">
    <property type="entry name" value="HATPase_c"/>
    <property type="match status" value="1"/>
</dbReference>
<dbReference type="InterPro" id="IPR000014">
    <property type="entry name" value="PAS"/>
</dbReference>
<evidence type="ECO:0000256" key="4">
    <source>
        <dbReference type="ARBA" id="ARBA00022679"/>
    </source>
</evidence>
<dbReference type="PROSITE" id="PS50109">
    <property type="entry name" value="HIS_KIN"/>
    <property type="match status" value="1"/>
</dbReference>
<evidence type="ECO:0000256" key="1">
    <source>
        <dbReference type="ARBA" id="ARBA00000085"/>
    </source>
</evidence>
<dbReference type="Pfam" id="PF02518">
    <property type="entry name" value="HATPase_c"/>
    <property type="match status" value="1"/>
</dbReference>
<dbReference type="InterPro" id="IPR003594">
    <property type="entry name" value="HATPase_dom"/>
</dbReference>
<dbReference type="CDD" id="cd00082">
    <property type="entry name" value="HisKA"/>
    <property type="match status" value="1"/>
</dbReference>
<organism evidence="7 8">
    <name type="scientific">Pseudoalteromonas aurantia</name>
    <dbReference type="NCBI Taxonomy" id="43654"/>
    <lineage>
        <taxon>Bacteria</taxon>
        <taxon>Pseudomonadati</taxon>
        <taxon>Pseudomonadota</taxon>
        <taxon>Gammaproteobacteria</taxon>
        <taxon>Alteromonadales</taxon>
        <taxon>Pseudoalteromonadaceae</taxon>
        <taxon>Pseudoalteromonas</taxon>
    </lineage>
</organism>
<dbReference type="InterPro" id="IPR052162">
    <property type="entry name" value="Sensor_kinase/Photoreceptor"/>
</dbReference>
<reference evidence="8" key="2">
    <citation type="submission" date="2019-06" db="EMBL/GenBank/DDBJ databases">
        <title>Co-occurence of chitin degradation, pigmentation and bioactivity in marine Pseudoalteromonas.</title>
        <authorList>
            <person name="Sonnenschein E.C."/>
            <person name="Bech P.K."/>
        </authorList>
    </citation>
    <scope>NUCLEOTIDE SEQUENCE [LARGE SCALE GENOMIC DNA]</scope>
    <source>
        <strain evidence="8">S3895</strain>
    </source>
</reference>
<dbReference type="InterPro" id="IPR013656">
    <property type="entry name" value="PAS_4"/>
</dbReference>
<dbReference type="SUPFAM" id="SSF55785">
    <property type="entry name" value="PYP-like sensor domain (PAS domain)"/>
    <property type="match status" value="1"/>
</dbReference>
<dbReference type="RefSeq" id="WP_138676528.1">
    <property type="nucleotide sequence ID" value="NZ_PNBW01000054.1"/>
</dbReference>
<dbReference type="SUPFAM" id="SSF55874">
    <property type="entry name" value="ATPase domain of HSP90 chaperone/DNA topoisomerase II/histidine kinase"/>
    <property type="match status" value="1"/>
</dbReference>
<dbReference type="EC" id="2.7.13.3" evidence="2"/>
<dbReference type="Pfam" id="PF08448">
    <property type="entry name" value="PAS_4"/>
    <property type="match status" value="1"/>
</dbReference>
<dbReference type="InterPro" id="IPR004358">
    <property type="entry name" value="Sig_transdc_His_kin-like_C"/>
</dbReference>
<dbReference type="Proteomes" id="UP000307164">
    <property type="component" value="Unassembled WGS sequence"/>
</dbReference>
<accession>A0ABY2VWL8</accession>